<dbReference type="PANTHER" id="PTHR42789:SF1">
    <property type="entry name" value="D-ISOMER SPECIFIC 2-HYDROXYACID DEHYDROGENASE FAMILY PROTEIN (AFU_ORTHOLOGUE AFUA_6G10090)"/>
    <property type="match status" value="1"/>
</dbReference>
<dbReference type="GO" id="GO:0016616">
    <property type="term" value="F:oxidoreductase activity, acting on the CH-OH group of donors, NAD or NADP as acceptor"/>
    <property type="evidence" value="ECO:0007669"/>
    <property type="project" value="InterPro"/>
</dbReference>
<evidence type="ECO:0000313" key="7">
    <source>
        <dbReference type="EMBL" id="SFM00592.1"/>
    </source>
</evidence>
<keyword evidence="2 4" id="KW-0560">Oxidoreductase</keyword>
<protein>
    <submittedName>
        <fullName evidence="7">D-3-phosphoglycerate dehydrogenase</fullName>
    </submittedName>
</protein>
<dbReference type="SUPFAM" id="SSF52283">
    <property type="entry name" value="Formate/glycerate dehydrogenase catalytic domain-like"/>
    <property type="match status" value="1"/>
</dbReference>
<dbReference type="EMBL" id="FOTK01000016">
    <property type="protein sequence ID" value="SFM00592.1"/>
    <property type="molecule type" value="Genomic_DNA"/>
</dbReference>
<evidence type="ECO:0000256" key="3">
    <source>
        <dbReference type="ARBA" id="ARBA00023027"/>
    </source>
</evidence>
<dbReference type="InterPro" id="IPR036291">
    <property type="entry name" value="NAD(P)-bd_dom_sf"/>
</dbReference>
<sequence length="345" mass="36561">MAALKRVCRFNLWINPVFDARLRAEPDIDLQVGDLQGPAETLEALLAQAHVFHVSPARDELPLRWHVTDALLAGCPNLLAVSSGGAGFDTVDAAACTRAGIAVVNQVGGNARSVAELAIGLMLAVSRKICVSDRLLRTKRGFSRESLMGHEIGGATLGLVGIGHTGREVAKLARGFDMRVLAYDPLLYPDEIRARGAEPVDRARLLAESDIVSLHCPLDATTRGSFDAKAFAAMKPGALFITTARGGVHDEAALADALASGHLAGAGLDVWAPEPPPLDSPLLTFDTVVATYHTAGVTHEARRNVASWGAEQIIGLLRGETPPRLVNPEVWPAVLERRAQLLGAA</sequence>
<dbReference type="GO" id="GO:0051287">
    <property type="term" value="F:NAD binding"/>
    <property type="evidence" value="ECO:0007669"/>
    <property type="project" value="InterPro"/>
</dbReference>
<proteinExistence type="inferred from homology"/>
<gene>
    <name evidence="7" type="ORF">SAMN05192568_101643</name>
</gene>
<dbReference type="CDD" id="cd12173">
    <property type="entry name" value="PGDH_4"/>
    <property type="match status" value="1"/>
</dbReference>
<dbReference type="RefSeq" id="WP_092042360.1">
    <property type="nucleotide sequence ID" value="NZ_FOTK01000016.1"/>
</dbReference>
<dbReference type="Gene3D" id="3.40.50.720">
    <property type="entry name" value="NAD(P)-binding Rossmann-like Domain"/>
    <property type="match status" value="2"/>
</dbReference>
<evidence type="ECO:0000259" key="5">
    <source>
        <dbReference type="Pfam" id="PF00389"/>
    </source>
</evidence>
<name>A0A1I4MB76_9HYPH</name>
<dbReference type="Pfam" id="PF00389">
    <property type="entry name" value="2-Hacid_dh"/>
    <property type="match status" value="1"/>
</dbReference>
<evidence type="ECO:0000256" key="4">
    <source>
        <dbReference type="RuleBase" id="RU003719"/>
    </source>
</evidence>
<keyword evidence="8" id="KW-1185">Reference proteome</keyword>
<dbReference type="InterPro" id="IPR006139">
    <property type="entry name" value="D-isomer_2_OHA_DH_cat_dom"/>
</dbReference>
<keyword evidence="3" id="KW-0520">NAD</keyword>
<dbReference type="SUPFAM" id="SSF51735">
    <property type="entry name" value="NAD(P)-binding Rossmann-fold domains"/>
    <property type="match status" value="1"/>
</dbReference>
<feature type="domain" description="D-isomer specific 2-hydroxyacid dehydrogenase catalytic" evidence="5">
    <location>
        <begin position="29"/>
        <end position="327"/>
    </location>
</feature>
<accession>A0A1I4MB76</accession>
<dbReference type="STRING" id="582667.SAMN05192568_101643"/>
<dbReference type="Proteomes" id="UP000199048">
    <property type="component" value="Unassembled WGS sequence"/>
</dbReference>
<feature type="domain" description="D-isomer specific 2-hydroxyacid dehydrogenase NAD-binding" evidence="6">
    <location>
        <begin position="119"/>
        <end position="295"/>
    </location>
</feature>
<dbReference type="OrthoDB" id="9793626at2"/>
<dbReference type="InterPro" id="IPR050857">
    <property type="entry name" value="D-2-hydroxyacid_DH"/>
</dbReference>
<dbReference type="AlphaFoldDB" id="A0A1I4MB76"/>
<dbReference type="Pfam" id="PF02826">
    <property type="entry name" value="2-Hacid_dh_C"/>
    <property type="match status" value="1"/>
</dbReference>
<dbReference type="InterPro" id="IPR006140">
    <property type="entry name" value="D-isomer_DH_NAD-bd"/>
</dbReference>
<reference evidence="8" key="1">
    <citation type="submission" date="2016-10" db="EMBL/GenBank/DDBJ databases">
        <authorList>
            <person name="Varghese N."/>
            <person name="Submissions S."/>
        </authorList>
    </citation>
    <scope>NUCLEOTIDE SEQUENCE [LARGE SCALE GENOMIC DNA]</scope>
    <source>
        <strain evidence="8">BL36</strain>
    </source>
</reference>
<evidence type="ECO:0000313" key="8">
    <source>
        <dbReference type="Proteomes" id="UP000199048"/>
    </source>
</evidence>
<comment type="similarity">
    <text evidence="1 4">Belongs to the D-isomer specific 2-hydroxyacid dehydrogenase family.</text>
</comment>
<organism evidence="7 8">
    <name type="scientific">Methylobacterium pseudosasicola</name>
    <dbReference type="NCBI Taxonomy" id="582667"/>
    <lineage>
        <taxon>Bacteria</taxon>
        <taxon>Pseudomonadati</taxon>
        <taxon>Pseudomonadota</taxon>
        <taxon>Alphaproteobacteria</taxon>
        <taxon>Hyphomicrobiales</taxon>
        <taxon>Methylobacteriaceae</taxon>
        <taxon>Methylobacterium</taxon>
    </lineage>
</organism>
<evidence type="ECO:0000256" key="2">
    <source>
        <dbReference type="ARBA" id="ARBA00023002"/>
    </source>
</evidence>
<evidence type="ECO:0000259" key="6">
    <source>
        <dbReference type="Pfam" id="PF02826"/>
    </source>
</evidence>
<dbReference type="FunFam" id="3.40.50.720:FF:000203">
    <property type="entry name" value="D-3-phosphoglycerate dehydrogenase (SerA)"/>
    <property type="match status" value="1"/>
</dbReference>
<evidence type="ECO:0000256" key="1">
    <source>
        <dbReference type="ARBA" id="ARBA00005854"/>
    </source>
</evidence>
<dbReference type="PANTHER" id="PTHR42789">
    <property type="entry name" value="D-ISOMER SPECIFIC 2-HYDROXYACID DEHYDROGENASE FAMILY PROTEIN (AFU_ORTHOLOGUE AFUA_6G10090)"/>
    <property type="match status" value="1"/>
</dbReference>